<sequence length="76" mass="8451">MASQAQLCRMTPPLCELKHATSTFHSFDPDDGYISNRSLQRYKPDAQSAVAWAERSDGVTPINVFMHAIQNIVVDA</sequence>
<dbReference type="RefSeq" id="XP_041222517.1">
    <property type="nucleotide sequence ID" value="XM_041367621.1"/>
</dbReference>
<evidence type="ECO:0000313" key="1">
    <source>
        <dbReference type="EMBL" id="KAG1896941.1"/>
    </source>
</evidence>
<proteinExistence type="predicted"/>
<dbReference type="EMBL" id="JABBWK010000051">
    <property type="protein sequence ID" value="KAG1896941.1"/>
    <property type="molecule type" value="Genomic_DNA"/>
</dbReference>
<reference evidence="1" key="1">
    <citation type="journal article" date="2020" name="New Phytol.">
        <title>Comparative genomics reveals dynamic genome evolution in host specialist ectomycorrhizal fungi.</title>
        <authorList>
            <person name="Lofgren L.A."/>
            <person name="Nguyen N.H."/>
            <person name="Vilgalys R."/>
            <person name="Ruytinx J."/>
            <person name="Liao H.L."/>
            <person name="Branco S."/>
            <person name="Kuo A."/>
            <person name="LaButti K."/>
            <person name="Lipzen A."/>
            <person name="Andreopoulos W."/>
            <person name="Pangilinan J."/>
            <person name="Riley R."/>
            <person name="Hundley H."/>
            <person name="Na H."/>
            <person name="Barry K."/>
            <person name="Grigoriev I.V."/>
            <person name="Stajich J.E."/>
            <person name="Kennedy P.G."/>
        </authorList>
    </citation>
    <scope>NUCLEOTIDE SEQUENCE</scope>
    <source>
        <strain evidence="1">FC203</strain>
    </source>
</reference>
<gene>
    <name evidence="1" type="ORF">F5891DRAFT_1192599</name>
</gene>
<dbReference type="Proteomes" id="UP001195769">
    <property type="component" value="Unassembled WGS sequence"/>
</dbReference>
<organism evidence="1 2">
    <name type="scientific">Suillus fuscotomentosus</name>
    <dbReference type="NCBI Taxonomy" id="1912939"/>
    <lineage>
        <taxon>Eukaryota</taxon>
        <taxon>Fungi</taxon>
        <taxon>Dikarya</taxon>
        <taxon>Basidiomycota</taxon>
        <taxon>Agaricomycotina</taxon>
        <taxon>Agaricomycetes</taxon>
        <taxon>Agaricomycetidae</taxon>
        <taxon>Boletales</taxon>
        <taxon>Suillineae</taxon>
        <taxon>Suillaceae</taxon>
        <taxon>Suillus</taxon>
    </lineage>
</organism>
<evidence type="ECO:0000313" key="2">
    <source>
        <dbReference type="Proteomes" id="UP001195769"/>
    </source>
</evidence>
<accession>A0AAD4E0G0</accession>
<name>A0AAD4E0G0_9AGAM</name>
<dbReference type="GeneID" id="64661919"/>
<protein>
    <submittedName>
        <fullName evidence="1">Uncharacterized protein</fullName>
    </submittedName>
</protein>
<dbReference type="AlphaFoldDB" id="A0AAD4E0G0"/>
<comment type="caution">
    <text evidence="1">The sequence shown here is derived from an EMBL/GenBank/DDBJ whole genome shotgun (WGS) entry which is preliminary data.</text>
</comment>
<keyword evidence="2" id="KW-1185">Reference proteome</keyword>